<evidence type="ECO:0000313" key="4">
    <source>
        <dbReference type="EMBL" id="KAF7488303.1"/>
    </source>
</evidence>
<keyword evidence="6" id="KW-1185">Reference proteome</keyword>
<dbReference type="Pfam" id="PF01112">
    <property type="entry name" value="Asparaginase_2"/>
    <property type="match status" value="1"/>
</dbReference>
<evidence type="ECO:0000256" key="1">
    <source>
        <dbReference type="ARBA" id="ARBA00010872"/>
    </source>
</evidence>
<comment type="similarity">
    <text evidence="1">Belongs to the Ntn-hydrolase family.</text>
</comment>
<dbReference type="GO" id="GO:0004298">
    <property type="term" value="F:threonine-type endopeptidase activity"/>
    <property type="evidence" value="ECO:0007669"/>
    <property type="project" value="InterPro"/>
</dbReference>
<dbReference type="InterPro" id="IPR037464">
    <property type="entry name" value="Taspase1"/>
</dbReference>
<dbReference type="EMBL" id="WVUK01000066">
    <property type="protein sequence ID" value="KAF7488303.1"/>
    <property type="molecule type" value="Genomic_DNA"/>
</dbReference>
<dbReference type="OMA" id="ACEAAIM"/>
<evidence type="ECO:0000313" key="6">
    <source>
        <dbReference type="Proteomes" id="UP000070412"/>
    </source>
</evidence>
<dbReference type="GO" id="GO:0005737">
    <property type="term" value="C:cytoplasm"/>
    <property type="evidence" value="ECO:0007669"/>
    <property type="project" value="TreeGrafter"/>
</dbReference>
<name>A0A834R6J0_SARSC</name>
<sequence length="347" mass="37866">MAFVAVHIGAGYHDKLKRSQYNRICVEACQAAMNALKNDATATIGVVEAIGSLENQTLTNAGIGSNLNLEGFVECDASLMDGESMLFGSVGAVKSIRNPIRIAQLILEQQKIPGPLGLIPPNFLVGQGAENFAISRGLEQCDLRCEESSKTYNKYKLQLDNFEKNFSLMHQHQCYDTVGAICIDKKGCLASGVSSGGLILKQEGRVGQASIVGAGCWTKENIAVTTSGVGEYLIRTMMARNVVEKIDKSSTDPDQNTLELLVKAFDEIFFNSCVMRNIPRQDHLAGLIGLILDQELNSIEFFWAHSTRTMCIGYMDSHSSSPISFVSEMQSEPGSTIIAQSKTFRFQ</sequence>
<reference evidence="6" key="1">
    <citation type="journal article" date="2020" name="PLoS Negl. Trop. Dis.">
        <title>High-quality nuclear genome for Sarcoptes scabiei-A critical resource for a neglected parasite.</title>
        <authorList>
            <person name="Korhonen P.K."/>
            <person name="Gasser R.B."/>
            <person name="Ma G."/>
            <person name="Wang T."/>
            <person name="Stroehlein A.J."/>
            <person name="Young N.D."/>
            <person name="Ang C.S."/>
            <person name="Fernando D.D."/>
            <person name="Lu H.C."/>
            <person name="Taylor S."/>
            <person name="Reynolds S.L."/>
            <person name="Mofiz E."/>
            <person name="Najaraj S.H."/>
            <person name="Gowda H."/>
            <person name="Madugundu A."/>
            <person name="Renuse S."/>
            <person name="Holt D."/>
            <person name="Pandey A."/>
            <person name="Papenfuss A.T."/>
            <person name="Fischer K."/>
        </authorList>
    </citation>
    <scope>NUCLEOTIDE SEQUENCE [LARGE SCALE GENOMIC DNA]</scope>
</reference>
<proteinExistence type="inferred from homology"/>
<dbReference type="PANTHER" id="PTHR10188">
    <property type="entry name" value="L-ASPARAGINASE"/>
    <property type="match status" value="1"/>
</dbReference>
<dbReference type="EnsemblMetazoa" id="SSS_7191s_mrna">
    <property type="protein sequence ID" value="KAF7488303.1"/>
    <property type="gene ID" value="SSS_7191"/>
</dbReference>
<dbReference type="InterPro" id="IPR029055">
    <property type="entry name" value="Ntn_hydrolases_N"/>
</dbReference>
<evidence type="ECO:0000313" key="5">
    <source>
        <dbReference type="EnsemblMetazoa" id="KAF7488303.1"/>
    </source>
</evidence>
<reference evidence="5" key="3">
    <citation type="submission" date="2022-06" db="UniProtKB">
        <authorList>
            <consortium name="EnsemblMetazoa"/>
        </authorList>
    </citation>
    <scope>IDENTIFICATION</scope>
</reference>
<feature type="site" description="Cleavage; by autolysis" evidence="3">
    <location>
        <begin position="176"/>
        <end position="177"/>
    </location>
</feature>
<dbReference type="AlphaFoldDB" id="A0A834R6J0"/>
<evidence type="ECO:0000256" key="3">
    <source>
        <dbReference type="PIRSR" id="PIRSR600246-3"/>
    </source>
</evidence>
<dbReference type="OrthoDB" id="77601at2759"/>
<accession>A0A834R6J0</accession>
<dbReference type="Gene3D" id="3.60.20.30">
    <property type="entry name" value="(Glycosyl)asparaginase"/>
    <property type="match status" value="1"/>
</dbReference>
<protein>
    <submittedName>
        <fullName evidence="4">Threonine aspartase 1</fullName>
    </submittedName>
</protein>
<gene>
    <name evidence="4" type="ORF">SSS_7191</name>
</gene>
<dbReference type="GO" id="GO:0051604">
    <property type="term" value="P:protein maturation"/>
    <property type="evidence" value="ECO:0007669"/>
    <property type="project" value="TreeGrafter"/>
</dbReference>
<dbReference type="SUPFAM" id="SSF56235">
    <property type="entry name" value="N-terminal nucleophile aminohydrolases (Ntn hydrolases)"/>
    <property type="match status" value="1"/>
</dbReference>
<organism evidence="4">
    <name type="scientific">Sarcoptes scabiei</name>
    <name type="common">Itch mite</name>
    <name type="synonym">Acarus scabiei</name>
    <dbReference type="NCBI Taxonomy" id="52283"/>
    <lineage>
        <taxon>Eukaryota</taxon>
        <taxon>Metazoa</taxon>
        <taxon>Ecdysozoa</taxon>
        <taxon>Arthropoda</taxon>
        <taxon>Chelicerata</taxon>
        <taxon>Arachnida</taxon>
        <taxon>Acari</taxon>
        <taxon>Acariformes</taxon>
        <taxon>Sarcoptiformes</taxon>
        <taxon>Astigmata</taxon>
        <taxon>Psoroptidia</taxon>
        <taxon>Sarcoptoidea</taxon>
        <taxon>Sarcoptidae</taxon>
        <taxon>Sarcoptinae</taxon>
        <taxon>Sarcoptes</taxon>
    </lineage>
</organism>
<dbReference type="InterPro" id="IPR000246">
    <property type="entry name" value="Peptidase_T2"/>
</dbReference>
<dbReference type="Proteomes" id="UP000070412">
    <property type="component" value="Unassembled WGS sequence"/>
</dbReference>
<evidence type="ECO:0000256" key="2">
    <source>
        <dbReference type="PIRSR" id="PIRSR600246-1"/>
    </source>
</evidence>
<dbReference type="PANTHER" id="PTHR10188:SF8">
    <property type="entry name" value="THREONINE ASPARTASE 1"/>
    <property type="match status" value="1"/>
</dbReference>
<feature type="active site" description="Nucleophile" evidence="2">
    <location>
        <position position="177"/>
    </location>
</feature>
<reference evidence="4" key="2">
    <citation type="submission" date="2020-01" db="EMBL/GenBank/DDBJ databases">
        <authorList>
            <person name="Korhonen P.K.K."/>
            <person name="Guangxu M.G."/>
            <person name="Wang T.W."/>
            <person name="Stroehlein A.J.S."/>
            <person name="Young N.D."/>
            <person name="Ang C.-S.A."/>
            <person name="Fernando D.W.F."/>
            <person name="Lu H.L."/>
            <person name="Taylor S.T."/>
            <person name="Ehtesham M.E.M."/>
            <person name="Najaraj S.H.N."/>
            <person name="Harsha G.H.G."/>
            <person name="Madugundu A.M."/>
            <person name="Renuse S.R."/>
            <person name="Holt D.H."/>
            <person name="Pandey A.P."/>
            <person name="Papenfuss A.P."/>
            <person name="Gasser R.B.G."/>
            <person name="Fischer K.F."/>
        </authorList>
    </citation>
    <scope>NUCLEOTIDE SEQUENCE</scope>
    <source>
        <strain evidence="4">SSS_KF_BRIS2020</strain>
    </source>
</reference>
<dbReference type="CDD" id="cd04514">
    <property type="entry name" value="Taspase1_like"/>
    <property type="match status" value="1"/>
</dbReference>